<dbReference type="GO" id="GO:0055085">
    <property type="term" value="P:transmembrane transport"/>
    <property type="evidence" value="ECO:0007669"/>
    <property type="project" value="InterPro"/>
</dbReference>
<evidence type="ECO:0000256" key="3">
    <source>
        <dbReference type="ARBA" id="ARBA00022448"/>
    </source>
</evidence>
<dbReference type="Pfam" id="PF03544">
    <property type="entry name" value="TonB_C"/>
    <property type="match status" value="1"/>
</dbReference>
<keyword evidence="9" id="KW-0472">Membrane</keyword>
<dbReference type="GO" id="GO:0098797">
    <property type="term" value="C:plasma membrane protein complex"/>
    <property type="evidence" value="ECO:0007669"/>
    <property type="project" value="TreeGrafter"/>
</dbReference>
<keyword evidence="13" id="KW-1185">Reference proteome</keyword>
<name>A0A972NNE1_9BURK</name>
<evidence type="ECO:0000256" key="9">
    <source>
        <dbReference type="ARBA" id="ARBA00023136"/>
    </source>
</evidence>
<keyword evidence="4" id="KW-1003">Cell membrane</keyword>
<evidence type="ECO:0000256" key="8">
    <source>
        <dbReference type="ARBA" id="ARBA00022989"/>
    </source>
</evidence>
<reference evidence="12 13" key="1">
    <citation type="submission" date="2019-11" db="EMBL/GenBank/DDBJ databases">
        <title>Metabolism of dissolved organic matter in forest soils.</title>
        <authorList>
            <person name="Cyle K.T."/>
            <person name="Wilhelm R.C."/>
            <person name="Martinez C.E."/>
        </authorList>
    </citation>
    <scope>NUCLEOTIDE SEQUENCE [LARGE SCALE GENOMIC DNA]</scope>
    <source>
        <strain evidence="12 13">5N</strain>
    </source>
</reference>
<dbReference type="EMBL" id="WOEZ01000086">
    <property type="protein sequence ID" value="NPT56122.1"/>
    <property type="molecule type" value="Genomic_DNA"/>
</dbReference>
<dbReference type="NCBIfam" id="TIGR01352">
    <property type="entry name" value="tonB_Cterm"/>
    <property type="match status" value="1"/>
</dbReference>
<dbReference type="PROSITE" id="PS52015">
    <property type="entry name" value="TONB_CTD"/>
    <property type="match status" value="1"/>
</dbReference>
<evidence type="ECO:0000256" key="10">
    <source>
        <dbReference type="SAM" id="MobiDB-lite"/>
    </source>
</evidence>
<feature type="compositionally biased region" description="Low complexity" evidence="10">
    <location>
        <begin position="87"/>
        <end position="104"/>
    </location>
</feature>
<feature type="domain" description="TonB C-terminal" evidence="11">
    <location>
        <begin position="130"/>
        <end position="221"/>
    </location>
</feature>
<evidence type="ECO:0000256" key="7">
    <source>
        <dbReference type="ARBA" id="ARBA00022927"/>
    </source>
</evidence>
<dbReference type="AlphaFoldDB" id="A0A972NNE1"/>
<evidence type="ECO:0000256" key="4">
    <source>
        <dbReference type="ARBA" id="ARBA00022475"/>
    </source>
</evidence>
<keyword evidence="5" id="KW-0997">Cell inner membrane</keyword>
<proteinExistence type="inferred from homology"/>
<keyword evidence="3" id="KW-0813">Transport</keyword>
<evidence type="ECO:0000259" key="11">
    <source>
        <dbReference type="PROSITE" id="PS52015"/>
    </source>
</evidence>
<dbReference type="GO" id="GO:0015031">
    <property type="term" value="P:protein transport"/>
    <property type="evidence" value="ECO:0007669"/>
    <property type="project" value="UniProtKB-KW"/>
</dbReference>
<feature type="region of interest" description="Disordered" evidence="10">
    <location>
        <begin position="20"/>
        <end position="149"/>
    </location>
</feature>
<organism evidence="12 13">
    <name type="scientific">Paraburkholderia elongata</name>
    <dbReference type="NCBI Taxonomy" id="2675747"/>
    <lineage>
        <taxon>Bacteria</taxon>
        <taxon>Pseudomonadati</taxon>
        <taxon>Pseudomonadota</taxon>
        <taxon>Betaproteobacteria</taxon>
        <taxon>Burkholderiales</taxon>
        <taxon>Burkholderiaceae</taxon>
        <taxon>Paraburkholderia</taxon>
    </lineage>
</organism>
<dbReference type="InterPro" id="IPR006260">
    <property type="entry name" value="TonB/TolA_C"/>
</dbReference>
<dbReference type="Gene3D" id="3.30.1150.10">
    <property type="match status" value="1"/>
</dbReference>
<comment type="subcellular location">
    <subcellularLocation>
        <location evidence="1">Cell inner membrane</location>
        <topology evidence="1">Single-pass membrane protein</topology>
        <orientation evidence="1">Periplasmic side</orientation>
    </subcellularLocation>
</comment>
<evidence type="ECO:0000256" key="2">
    <source>
        <dbReference type="ARBA" id="ARBA00006555"/>
    </source>
</evidence>
<comment type="similarity">
    <text evidence="2">Belongs to the TonB family.</text>
</comment>
<dbReference type="SUPFAM" id="SSF74653">
    <property type="entry name" value="TolA/TonB C-terminal domain"/>
    <property type="match status" value="1"/>
</dbReference>
<comment type="caution">
    <text evidence="12">The sequence shown here is derived from an EMBL/GenBank/DDBJ whole genome shotgun (WGS) entry which is preliminary data.</text>
</comment>
<keyword evidence="6" id="KW-0812">Transmembrane</keyword>
<dbReference type="GO" id="GO:0031992">
    <property type="term" value="F:energy transducer activity"/>
    <property type="evidence" value="ECO:0007669"/>
    <property type="project" value="TreeGrafter"/>
</dbReference>
<dbReference type="Proteomes" id="UP000655523">
    <property type="component" value="Unassembled WGS sequence"/>
</dbReference>
<protein>
    <submittedName>
        <fullName evidence="12">TonB family protein</fullName>
    </submittedName>
</protein>
<dbReference type="PANTHER" id="PTHR33446:SF2">
    <property type="entry name" value="PROTEIN TONB"/>
    <property type="match status" value="1"/>
</dbReference>
<evidence type="ECO:0000256" key="1">
    <source>
        <dbReference type="ARBA" id="ARBA00004383"/>
    </source>
</evidence>
<accession>A0A972NNE1</accession>
<evidence type="ECO:0000256" key="6">
    <source>
        <dbReference type="ARBA" id="ARBA00022692"/>
    </source>
</evidence>
<gene>
    <name evidence="12" type="ORF">GNZ13_16395</name>
</gene>
<evidence type="ECO:0000313" key="13">
    <source>
        <dbReference type="Proteomes" id="UP000655523"/>
    </source>
</evidence>
<dbReference type="InterPro" id="IPR037682">
    <property type="entry name" value="TonB_C"/>
</dbReference>
<dbReference type="InterPro" id="IPR051045">
    <property type="entry name" value="TonB-dependent_transducer"/>
</dbReference>
<dbReference type="PANTHER" id="PTHR33446">
    <property type="entry name" value="PROTEIN TONB-RELATED"/>
    <property type="match status" value="1"/>
</dbReference>
<keyword evidence="7" id="KW-0653">Protein transport</keyword>
<evidence type="ECO:0000313" key="12">
    <source>
        <dbReference type="EMBL" id="NPT56122.1"/>
    </source>
</evidence>
<evidence type="ECO:0000256" key="5">
    <source>
        <dbReference type="ARBA" id="ARBA00022519"/>
    </source>
</evidence>
<keyword evidence="8" id="KW-1133">Transmembrane helix</keyword>
<sequence length="221" mass="23161">MENLEYTTPHALDLQFEVGGAVPPPAALSTQSAGRTADLAPAMASPAPPPSISPRRARDMATPRNSAQASPSKPLAKTAPNNALKWQPAPSTATPTTTPQPVSTDAGREPLNASAAKSTDSQPTPEPLTEPSFGAAYLRNPPPTYPGVAQQRDWQGTVLLKVHVLASGRPDHVGLASSSGHESLDDAALEAVTNWRFAPARRGDQAIDGWVQVPIEFKLGT</sequence>